<dbReference type="EMBL" id="CP002454">
    <property type="protein sequence ID" value="ADV67073.1"/>
    <property type="molecule type" value="Genomic_DNA"/>
</dbReference>
<keyword evidence="3" id="KW-1185">Reference proteome</keyword>
<feature type="transmembrane region" description="Helical" evidence="1">
    <location>
        <begin position="366"/>
        <end position="385"/>
    </location>
</feature>
<protein>
    <recommendedName>
        <fullName evidence="4">ABC-2 type transport system permease protein</fullName>
    </recommendedName>
</protein>
<name>E8U7N4_DEIML</name>
<reference evidence="2 3" key="1">
    <citation type="journal article" date="2011" name="Stand. Genomic Sci.">
        <title>Complete genome sequence of Deinococcus maricopensis type strain (LB-34).</title>
        <authorList>
            <person name="Pukall R."/>
            <person name="Zeytun A."/>
            <person name="Lucas S."/>
            <person name="Lapidus A."/>
            <person name="Hammon N."/>
            <person name="Deshpande S."/>
            <person name="Nolan M."/>
            <person name="Cheng J.F."/>
            <person name="Pitluck S."/>
            <person name="Liolios K."/>
            <person name="Pagani I."/>
            <person name="Mikhailova N."/>
            <person name="Ivanova N."/>
            <person name="Mavromatis K."/>
            <person name="Pati A."/>
            <person name="Tapia R."/>
            <person name="Han C."/>
            <person name="Goodwin L."/>
            <person name="Chen A."/>
            <person name="Palaniappan K."/>
            <person name="Land M."/>
            <person name="Hauser L."/>
            <person name="Chang Y.J."/>
            <person name="Jeffries C.D."/>
            <person name="Brambilla E.M."/>
            <person name="Rohde M."/>
            <person name="Goker M."/>
            <person name="Detter J.C."/>
            <person name="Woyke T."/>
            <person name="Bristow J."/>
            <person name="Eisen J.A."/>
            <person name="Markowitz V."/>
            <person name="Hugenholtz P."/>
            <person name="Kyrpides N.C."/>
            <person name="Klenk H.P."/>
        </authorList>
    </citation>
    <scope>NUCLEOTIDE SEQUENCE [LARGE SCALE GENOMIC DNA]</scope>
    <source>
        <strain evidence="3">DSM 21211 / LMG 22137 / NRRL B-23946 / LB-34</strain>
    </source>
</reference>
<reference evidence="3" key="2">
    <citation type="submission" date="2011-01" db="EMBL/GenBank/DDBJ databases">
        <title>The complete genome of Deinococcus maricopensis DSM 21211.</title>
        <authorList>
            <consortium name="US DOE Joint Genome Institute (JGI-PGF)"/>
            <person name="Lucas S."/>
            <person name="Copeland A."/>
            <person name="Lapidus A."/>
            <person name="Goodwin L."/>
            <person name="Pitluck S."/>
            <person name="Kyrpides N."/>
            <person name="Mavromatis K."/>
            <person name="Pagani I."/>
            <person name="Ivanova N."/>
            <person name="Ovchinnikova G."/>
            <person name="Zeytun A."/>
            <person name="Detter J.C."/>
            <person name="Han C."/>
            <person name="Land M."/>
            <person name="Hauser L."/>
            <person name="Markowitz V."/>
            <person name="Cheng J.-F."/>
            <person name="Hugenholtz P."/>
            <person name="Woyke T."/>
            <person name="Wu D."/>
            <person name="Pukall R."/>
            <person name="Gehrich-Schroeter G."/>
            <person name="Brambilla E."/>
            <person name="Klenk H.-P."/>
            <person name="Eisen J.A."/>
        </authorList>
    </citation>
    <scope>NUCLEOTIDE SEQUENCE [LARGE SCALE GENOMIC DNA]</scope>
    <source>
        <strain evidence="3">DSM 21211 / LMG 22137 / NRRL B-23946 / LB-34</strain>
    </source>
</reference>
<dbReference type="STRING" id="709986.Deima_1424"/>
<proteinExistence type="predicted"/>
<dbReference type="eggNOG" id="ENOG502ZAFE">
    <property type="taxonomic scope" value="Bacteria"/>
</dbReference>
<keyword evidence="1" id="KW-0472">Membrane</keyword>
<dbReference type="Proteomes" id="UP000008635">
    <property type="component" value="Chromosome"/>
</dbReference>
<feature type="transmembrane region" description="Helical" evidence="1">
    <location>
        <begin position="406"/>
        <end position="431"/>
    </location>
</feature>
<dbReference type="Pfam" id="PF16949">
    <property type="entry name" value="ABC_tran_2"/>
    <property type="match status" value="1"/>
</dbReference>
<dbReference type="OrthoDB" id="56319at2"/>
<dbReference type="KEGG" id="dmr:Deima_1424"/>
<feature type="transmembrane region" description="Helical" evidence="1">
    <location>
        <begin position="117"/>
        <end position="139"/>
    </location>
</feature>
<feature type="transmembrane region" description="Helical" evidence="1">
    <location>
        <begin position="437"/>
        <end position="460"/>
    </location>
</feature>
<keyword evidence="1" id="KW-0812">Transmembrane</keyword>
<accession>E8U7N4</accession>
<feature type="transmembrane region" description="Helical" evidence="1">
    <location>
        <begin position="520"/>
        <end position="547"/>
    </location>
</feature>
<feature type="transmembrane region" description="Helical" evidence="1">
    <location>
        <begin position="481"/>
        <end position="500"/>
    </location>
</feature>
<evidence type="ECO:0008006" key="4">
    <source>
        <dbReference type="Google" id="ProtNLM"/>
    </source>
</evidence>
<dbReference type="HOGENOM" id="CLU_030091_0_0_0"/>
<feature type="transmembrane region" description="Helical" evidence="1">
    <location>
        <begin position="25"/>
        <end position="43"/>
    </location>
</feature>
<keyword evidence="1" id="KW-1133">Transmembrane helix</keyword>
<gene>
    <name evidence="2" type="ordered locus">Deima_1424</name>
</gene>
<feature type="transmembrane region" description="Helical" evidence="1">
    <location>
        <begin position="145"/>
        <end position="172"/>
    </location>
</feature>
<sequence length="554" mass="58643" precursor="true">MTRNASILGLKLRALRNTLVRGPKIAYALLALLGALLVCAEVYGTWRALNFLGGFGSIGVSVFQRVLETGLIVLTSGVTFTATTTAINTLYLSDDLNFLLTQPLPARRVFAVKVTETFLNAAAVPFALTIPILLTLGAWLHAPAWFYPLALLCALLVYALPVGLGAILAVVLMRVAPLGRVREVATALGVIISAALVYVIRAARPEQFLAQLQNPEQFERLLQQFASPTNPLLPPAWAAQVVWAGANGHASGALLPLAALAALLLGVATLLATHAYQAGWARGLESSRVRPGGPPRTASRLERLYARLGPGGTLAYKDLRTTLRDPTQWSQLLILVALAGVYLVSIRSVPLPPVPQFQNIVGYVQLAFQGFVIAGVGVRLAFPAVSQEGRGYWLLRTNALSARTVVLSKFLGVLPVTLLLALVLAVLSAGFLALSPVVMFASVLVAVSNALAMTALGVGLGAAAPRFTADNPSEIGLSPSGLAYMGLSLVYSVVLLLILARPTYLSISFPDQYPGLAYLATLPGALALALLLTVTVGVTWGALAYGWRNLDRHE</sequence>
<evidence type="ECO:0000313" key="2">
    <source>
        <dbReference type="EMBL" id="ADV67073.1"/>
    </source>
</evidence>
<dbReference type="AlphaFoldDB" id="E8U7N4"/>
<evidence type="ECO:0000313" key="3">
    <source>
        <dbReference type="Proteomes" id="UP000008635"/>
    </source>
</evidence>
<organism evidence="2 3">
    <name type="scientific">Deinococcus maricopensis (strain DSM 21211 / LMG 22137 / NRRL B-23946 / LB-34)</name>
    <dbReference type="NCBI Taxonomy" id="709986"/>
    <lineage>
        <taxon>Bacteria</taxon>
        <taxon>Thermotogati</taxon>
        <taxon>Deinococcota</taxon>
        <taxon>Deinococci</taxon>
        <taxon>Deinococcales</taxon>
        <taxon>Deinococcaceae</taxon>
        <taxon>Deinococcus</taxon>
    </lineage>
</organism>
<dbReference type="InterPro" id="IPR031599">
    <property type="entry name" value="ABC_tran_2"/>
</dbReference>
<feature type="transmembrane region" description="Helical" evidence="1">
    <location>
        <begin position="184"/>
        <end position="203"/>
    </location>
</feature>
<feature type="transmembrane region" description="Helical" evidence="1">
    <location>
        <begin position="253"/>
        <end position="272"/>
    </location>
</feature>
<feature type="transmembrane region" description="Helical" evidence="1">
    <location>
        <begin position="329"/>
        <end position="346"/>
    </location>
</feature>
<dbReference type="RefSeq" id="WP_013556578.1">
    <property type="nucleotide sequence ID" value="NC_014958.1"/>
</dbReference>
<evidence type="ECO:0000256" key="1">
    <source>
        <dbReference type="SAM" id="Phobius"/>
    </source>
</evidence>